<dbReference type="PANTHER" id="PTHR24028:SF328">
    <property type="entry name" value="CADHERIN-3"/>
    <property type="match status" value="1"/>
</dbReference>
<accession>A0A0M3IE04</accession>
<organism evidence="13 14">
    <name type="scientific">Ascaris lumbricoides</name>
    <name type="common">Giant roundworm</name>
    <dbReference type="NCBI Taxonomy" id="6252"/>
    <lineage>
        <taxon>Eukaryota</taxon>
        <taxon>Metazoa</taxon>
        <taxon>Ecdysozoa</taxon>
        <taxon>Nematoda</taxon>
        <taxon>Chromadorea</taxon>
        <taxon>Rhabditida</taxon>
        <taxon>Spirurina</taxon>
        <taxon>Ascaridomorpha</taxon>
        <taxon>Ascaridoidea</taxon>
        <taxon>Ascarididae</taxon>
        <taxon>Ascaris</taxon>
    </lineage>
</organism>
<dbReference type="Pfam" id="PF00028">
    <property type="entry name" value="Cadherin"/>
    <property type="match status" value="4"/>
</dbReference>
<keyword evidence="10" id="KW-0325">Glycoprotein</keyword>
<dbReference type="GO" id="GO:0005509">
    <property type="term" value="F:calcium ion binding"/>
    <property type="evidence" value="ECO:0007669"/>
    <property type="project" value="UniProtKB-UniRule"/>
</dbReference>
<dbReference type="FunFam" id="2.60.40.60:FF:000007">
    <property type="entry name" value="Protocadherin alpha 2"/>
    <property type="match status" value="1"/>
</dbReference>
<dbReference type="InterPro" id="IPR002126">
    <property type="entry name" value="Cadherin-like_dom"/>
</dbReference>
<name>A0A0M3IE04_ASCLU</name>
<evidence type="ECO:0000256" key="6">
    <source>
        <dbReference type="ARBA" id="ARBA00022837"/>
    </source>
</evidence>
<keyword evidence="6 11" id="KW-0106">Calcium</keyword>
<evidence type="ECO:0000313" key="13">
    <source>
        <dbReference type="Proteomes" id="UP000036681"/>
    </source>
</evidence>
<dbReference type="CDD" id="cd11304">
    <property type="entry name" value="Cadherin_repeat"/>
    <property type="match status" value="4"/>
</dbReference>
<keyword evidence="5" id="KW-0677">Repeat</keyword>
<sequence>MVFDRESISVNGSFNIILVAQPAAIISVHVTVLDINDNDPVFPSSFMNVSIVESAAIGSRVALHSATDADFGDNGTIVSYSIEDSQSVFMLVRSTSHSGDDVLLLELTESLDREQKDLYVVNVSASDGGNPPRFGYSTVLVNVLDANDNAPVFEQSHYEASVTAHPGQRAAIITVEASDADVGENARILYRLSNDPHKQFEIDEHNGTIFVKKEKLNCSRSGCEQNCSRICVISVEAEDQGSPKLVGHAFVNIHLSDSNDYDPLIHFRMYPVGVGFASVSEDAIIGTTIAVVTVTDDDYAQNSQIEIIDGNDDEFFRLENGNNFAVVRLNRLLNGRIKPFQLTIRATDDGFPQRYSQRDLEIFVLRIDDKAPLLDSGTIEAHIFDDSAFGSLVTVVHASSDVPLMYPVGVGFASVSEDAIIGTTIAVVTVTDDDYAQNSQIEIIDGNDDEFFRLENGNNFAVVRLNRLLNGRIKPFQLTIRATDDGFPQRYSQRDLEIFVLRIDDKAPLLDSGTIEAHIFDDSAFGSLVTVVHASSDVPLLFSIIEDSSNGSFKIGRHSG</sequence>
<keyword evidence="13" id="KW-1185">Reference proteome</keyword>
<dbReference type="SUPFAM" id="SSF49313">
    <property type="entry name" value="Cadherin-like"/>
    <property type="match status" value="4"/>
</dbReference>
<evidence type="ECO:0000256" key="7">
    <source>
        <dbReference type="ARBA" id="ARBA00022889"/>
    </source>
</evidence>
<protein>
    <submittedName>
        <fullName evidence="14">Cadherin</fullName>
    </submittedName>
</protein>
<dbReference type="InterPro" id="IPR050174">
    <property type="entry name" value="Protocadherin/Cadherin-CA"/>
</dbReference>
<feature type="domain" description="Cadherin" evidence="12">
    <location>
        <begin position="43"/>
        <end position="153"/>
    </location>
</feature>
<evidence type="ECO:0000256" key="3">
    <source>
        <dbReference type="ARBA" id="ARBA00022692"/>
    </source>
</evidence>
<keyword evidence="7" id="KW-0130">Cell adhesion</keyword>
<dbReference type="InterPro" id="IPR020894">
    <property type="entry name" value="Cadherin_CS"/>
</dbReference>
<dbReference type="PRINTS" id="PR00205">
    <property type="entry name" value="CADHERIN"/>
</dbReference>
<keyword evidence="8" id="KW-1133">Transmembrane helix</keyword>
<keyword evidence="2" id="KW-1003">Cell membrane</keyword>
<dbReference type="PROSITE" id="PS00232">
    <property type="entry name" value="CADHERIN_1"/>
    <property type="match status" value="1"/>
</dbReference>
<keyword evidence="3" id="KW-0812">Transmembrane</keyword>
<proteinExistence type="predicted"/>
<dbReference type="AlphaFoldDB" id="A0A0M3IE04"/>
<evidence type="ECO:0000256" key="10">
    <source>
        <dbReference type="ARBA" id="ARBA00023180"/>
    </source>
</evidence>
<evidence type="ECO:0000259" key="12">
    <source>
        <dbReference type="PROSITE" id="PS50268"/>
    </source>
</evidence>
<dbReference type="GO" id="GO:0007156">
    <property type="term" value="P:homophilic cell adhesion via plasma membrane adhesion molecules"/>
    <property type="evidence" value="ECO:0007669"/>
    <property type="project" value="InterPro"/>
</dbReference>
<keyword evidence="9" id="KW-0472">Membrane</keyword>
<evidence type="ECO:0000256" key="4">
    <source>
        <dbReference type="ARBA" id="ARBA00022729"/>
    </source>
</evidence>
<dbReference type="FunFam" id="2.60.40.60:FF:000116">
    <property type="entry name" value="Dachsous cadherin-related 2"/>
    <property type="match status" value="1"/>
</dbReference>
<dbReference type="WBParaSite" id="ALUE_0001629301-mRNA-1">
    <property type="protein sequence ID" value="ALUE_0001629301-mRNA-1"/>
    <property type="gene ID" value="ALUE_0001629301"/>
</dbReference>
<feature type="domain" description="Cadherin" evidence="12">
    <location>
        <begin position="277"/>
        <end position="374"/>
    </location>
</feature>
<dbReference type="GO" id="GO:0005886">
    <property type="term" value="C:plasma membrane"/>
    <property type="evidence" value="ECO:0007669"/>
    <property type="project" value="UniProtKB-SubCell"/>
</dbReference>
<evidence type="ECO:0000256" key="9">
    <source>
        <dbReference type="ARBA" id="ARBA00023136"/>
    </source>
</evidence>
<keyword evidence="4" id="KW-0732">Signal</keyword>
<evidence type="ECO:0000256" key="2">
    <source>
        <dbReference type="ARBA" id="ARBA00022475"/>
    </source>
</evidence>
<evidence type="ECO:0000256" key="11">
    <source>
        <dbReference type="PROSITE-ProRule" id="PRU00043"/>
    </source>
</evidence>
<reference evidence="14" key="1">
    <citation type="submission" date="2017-02" db="UniProtKB">
        <authorList>
            <consortium name="WormBaseParasite"/>
        </authorList>
    </citation>
    <scope>IDENTIFICATION</scope>
</reference>
<dbReference type="SMART" id="SM00112">
    <property type="entry name" value="CA"/>
    <property type="match status" value="4"/>
</dbReference>
<dbReference type="Proteomes" id="UP000036681">
    <property type="component" value="Unplaced"/>
</dbReference>
<dbReference type="PROSITE" id="PS50268">
    <property type="entry name" value="CADHERIN_2"/>
    <property type="match status" value="4"/>
</dbReference>
<feature type="domain" description="Cadherin" evidence="12">
    <location>
        <begin position="413"/>
        <end position="510"/>
    </location>
</feature>
<dbReference type="PANTHER" id="PTHR24028">
    <property type="entry name" value="CADHERIN-87A"/>
    <property type="match status" value="1"/>
</dbReference>
<dbReference type="InterPro" id="IPR015919">
    <property type="entry name" value="Cadherin-like_sf"/>
</dbReference>
<evidence type="ECO:0000256" key="1">
    <source>
        <dbReference type="ARBA" id="ARBA00004251"/>
    </source>
</evidence>
<comment type="subcellular location">
    <subcellularLocation>
        <location evidence="1">Cell membrane</location>
        <topology evidence="1">Single-pass type I membrane protein</topology>
    </subcellularLocation>
</comment>
<evidence type="ECO:0000256" key="5">
    <source>
        <dbReference type="ARBA" id="ARBA00022737"/>
    </source>
</evidence>
<evidence type="ECO:0000313" key="14">
    <source>
        <dbReference type="WBParaSite" id="ALUE_0001629301-mRNA-1"/>
    </source>
</evidence>
<evidence type="ECO:0000256" key="8">
    <source>
        <dbReference type="ARBA" id="ARBA00022989"/>
    </source>
</evidence>
<dbReference type="Gene3D" id="2.60.40.60">
    <property type="entry name" value="Cadherins"/>
    <property type="match status" value="4"/>
</dbReference>
<feature type="domain" description="Cadherin" evidence="12">
    <location>
        <begin position="154"/>
        <end position="265"/>
    </location>
</feature>